<proteinExistence type="predicted"/>
<keyword evidence="2" id="KW-1185">Reference proteome</keyword>
<protein>
    <submittedName>
        <fullName evidence="1">Uncharacterized protein</fullName>
    </submittedName>
</protein>
<sequence length="120" mass="13004">MFEHESRLAANYIKTASDDFRALARKAAPGIWSAVPGEHGTTRLLARNAEEIAVVTGVWAPTTARYLTVLAPDTAYLVAELMWLSADEIRKGALPTRLRTATLELAKGITKAQAPSSRTP</sequence>
<dbReference type="Proteomes" id="UP001519332">
    <property type="component" value="Unassembled WGS sequence"/>
</dbReference>
<gene>
    <name evidence="1" type="ORF">JOF56_000136</name>
</gene>
<accession>A0ABS4T796</accession>
<evidence type="ECO:0000313" key="2">
    <source>
        <dbReference type="Proteomes" id="UP001519332"/>
    </source>
</evidence>
<evidence type="ECO:0000313" key="1">
    <source>
        <dbReference type="EMBL" id="MBP2319751.1"/>
    </source>
</evidence>
<organism evidence="1 2">
    <name type="scientific">Kibdelosporangium banguiense</name>
    <dbReference type="NCBI Taxonomy" id="1365924"/>
    <lineage>
        <taxon>Bacteria</taxon>
        <taxon>Bacillati</taxon>
        <taxon>Actinomycetota</taxon>
        <taxon>Actinomycetes</taxon>
        <taxon>Pseudonocardiales</taxon>
        <taxon>Pseudonocardiaceae</taxon>
        <taxon>Kibdelosporangium</taxon>
    </lineage>
</organism>
<name>A0ABS4T796_9PSEU</name>
<dbReference type="RefSeq" id="WP_209633327.1">
    <property type="nucleotide sequence ID" value="NZ_JAGINW010000001.1"/>
</dbReference>
<reference evidence="1 2" key="1">
    <citation type="submission" date="2021-03" db="EMBL/GenBank/DDBJ databases">
        <title>Sequencing the genomes of 1000 actinobacteria strains.</title>
        <authorList>
            <person name="Klenk H.-P."/>
        </authorList>
    </citation>
    <scope>NUCLEOTIDE SEQUENCE [LARGE SCALE GENOMIC DNA]</scope>
    <source>
        <strain evidence="1 2">DSM 46670</strain>
    </source>
</reference>
<comment type="caution">
    <text evidence="1">The sequence shown here is derived from an EMBL/GenBank/DDBJ whole genome shotgun (WGS) entry which is preliminary data.</text>
</comment>
<dbReference type="EMBL" id="JAGINW010000001">
    <property type="protein sequence ID" value="MBP2319751.1"/>
    <property type="molecule type" value="Genomic_DNA"/>
</dbReference>